<dbReference type="Proteomes" id="UP001163823">
    <property type="component" value="Chromosome 4"/>
</dbReference>
<dbReference type="AlphaFoldDB" id="A0AAD7M507"/>
<sequence>MLQLPNYPKPITSIKVGMGKRAVTYASAQNQYHHSVAALIGKTHATQPVKVVFAHAHTLRFVSAETSMIFATNHASIR</sequence>
<protein>
    <submittedName>
        <fullName evidence="1">Uncharacterized protein</fullName>
    </submittedName>
</protein>
<evidence type="ECO:0000313" key="1">
    <source>
        <dbReference type="EMBL" id="KAJ7970099.1"/>
    </source>
</evidence>
<name>A0AAD7M507_QUISA</name>
<proteinExistence type="predicted"/>
<evidence type="ECO:0000313" key="2">
    <source>
        <dbReference type="Proteomes" id="UP001163823"/>
    </source>
</evidence>
<reference evidence="1" key="1">
    <citation type="journal article" date="2023" name="Science">
        <title>Elucidation of the pathway for biosynthesis of saponin adjuvants from the soapbark tree.</title>
        <authorList>
            <person name="Reed J."/>
            <person name="Orme A."/>
            <person name="El-Demerdash A."/>
            <person name="Owen C."/>
            <person name="Martin L.B.B."/>
            <person name="Misra R.C."/>
            <person name="Kikuchi S."/>
            <person name="Rejzek M."/>
            <person name="Martin A.C."/>
            <person name="Harkess A."/>
            <person name="Leebens-Mack J."/>
            <person name="Louveau T."/>
            <person name="Stephenson M.J."/>
            <person name="Osbourn A."/>
        </authorList>
    </citation>
    <scope>NUCLEOTIDE SEQUENCE</scope>
    <source>
        <strain evidence="1">S10</strain>
    </source>
</reference>
<organism evidence="1 2">
    <name type="scientific">Quillaja saponaria</name>
    <name type="common">Soap bark tree</name>
    <dbReference type="NCBI Taxonomy" id="32244"/>
    <lineage>
        <taxon>Eukaryota</taxon>
        <taxon>Viridiplantae</taxon>
        <taxon>Streptophyta</taxon>
        <taxon>Embryophyta</taxon>
        <taxon>Tracheophyta</taxon>
        <taxon>Spermatophyta</taxon>
        <taxon>Magnoliopsida</taxon>
        <taxon>eudicotyledons</taxon>
        <taxon>Gunneridae</taxon>
        <taxon>Pentapetalae</taxon>
        <taxon>rosids</taxon>
        <taxon>fabids</taxon>
        <taxon>Fabales</taxon>
        <taxon>Quillajaceae</taxon>
        <taxon>Quillaja</taxon>
    </lineage>
</organism>
<dbReference type="EMBL" id="JARAOO010000004">
    <property type="protein sequence ID" value="KAJ7970099.1"/>
    <property type="molecule type" value="Genomic_DNA"/>
</dbReference>
<dbReference type="KEGG" id="qsa:O6P43_008332"/>
<comment type="caution">
    <text evidence="1">The sequence shown here is derived from an EMBL/GenBank/DDBJ whole genome shotgun (WGS) entry which is preliminary data.</text>
</comment>
<gene>
    <name evidence="1" type="ORF">O6P43_008332</name>
</gene>
<keyword evidence="2" id="KW-1185">Reference proteome</keyword>
<accession>A0AAD7M507</accession>